<gene>
    <name evidence="3" type="ORF">LCGC14_3067600</name>
</gene>
<sequence>DINDEIDSKILGGINYAAAGYLTGIPRTRDEWNWSVESMREVCSYAKSTCNVIIAVECVNRFETHFLNIAEDAVKYCKDVGTDNVKVHLDSYHMIREEQNFKNAVEVCGKGYLGYVHVCENNRGIPGTGLVPC</sequence>
<dbReference type="Pfam" id="PF01261">
    <property type="entry name" value="AP_endonuc_2"/>
    <property type="match status" value="1"/>
</dbReference>
<dbReference type="PANTHER" id="PTHR43489">
    <property type="entry name" value="ISOMERASE"/>
    <property type="match status" value="1"/>
</dbReference>
<dbReference type="InterPro" id="IPR036237">
    <property type="entry name" value="Xyl_isomerase-like_sf"/>
</dbReference>
<keyword evidence="1" id="KW-0413">Isomerase</keyword>
<dbReference type="InterPro" id="IPR013022">
    <property type="entry name" value="Xyl_isomerase-like_TIM-brl"/>
</dbReference>
<organism evidence="3">
    <name type="scientific">marine sediment metagenome</name>
    <dbReference type="NCBI Taxonomy" id="412755"/>
    <lineage>
        <taxon>unclassified sequences</taxon>
        <taxon>metagenomes</taxon>
        <taxon>ecological metagenomes</taxon>
    </lineage>
</organism>
<protein>
    <recommendedName>
        <fullName evidence="2">Xylose isomerase-like TIM barrel domain-containing protein</fullName>
    </recommendedName>
</protein>
<evidence type="ECO:0000256" key="1">
    <source>
        <dbReference type="ARBA" id="ARBA00023235"/>
    </source>
</evidence>
<dbReference type="AlphaFoldDB" id="A0A0F8WHP4"/>
<dbReference type="Gene3D" id="3.20.20.150">
    <property type="entry name" value="Divalent-metal-dependent TIM barrel enzymes"/>
    <property type="match status" value="1"/>
</dbReference>
<evidence type="ECO:0000313" key="3">
    <source>
        <dbReference type="EMBL" id="KKK56133.1"/>
    </source>
</evidence>
<proteinExistence type="predicted"/>
<dbReference type="InterPro" id="IPR050417">
    <property type="entry name" value="Sugar_Epim/Isomerase"/>
</dbReference>
<dbReference type="GO" id="GO:0016853">
    <property type="term" value="F:isomerase activity"/>
    <property type="evidence" value="ECO:0007669"/>
    <property type="project" value="UniProtKB-KW"/>
</dbReference>
<accession>A0A0F8WHP4</accession>
<feature type="non-terminal residue" evidence="3">
    <location>
        <position position="1"/>
    </location>
</feature>
<dbReference type="PANTHER" id="PTHR43489:SF7">
    <property type="entry name" value="3-DEHYDRO-D-GULOSIDE 4-EPIMERASE-RELATED"/>
    <property type="match status" value="1"/>
</dbReference>
<reference evidence="3" key="1">
    <citation type="journal article" date="2015" name="Nature">
        <title>Complex archaea that bridge the gap between prokaryotes and eukaryotes.</title>
        <authorList>
            <person name="Spang A."/>
            <person name="Saw J.H."/>
            <person name="Jorgensen S.L."/>
            <person name="Zaremba-Niedzwiedzka K."/>
            <person name="Martijn J."/>
            <person name="Lind A.E."/>
            <person name="van Eijk R."/>
            <person name="Schleper C."/>
            <person name="Guy L."/>
            <person name="Ettema T.J."/>
        </authorList>
    </citation>
    <scope>NUCLEOTIDE SEQUENCE</scope>
</reference>
<comment type="caution">
    <text evidence="3">The sequence shown here is derived from an EMBL/GenBank/DDBJ whole genome shotgun (WGS) entry which is preliminary data.</text>
</comment>
<dbReference type="EMBL" id="LAZR01065142">
    <property type="protein sequence ID" value="KKK56133.1"/>
    <property type="molecule type" value="Genomic_DNA"/>
</dbReference>
<evidence type="ECO:0000259" key="2">
    <source>
        <dbReference type="Pfam" id="PF01261"/>
    </source>
</evidence>
<feature type="domain" description="Xylose isomerase-like TIM barrel" evidence="2">
    <location>
        <begin position="18"/>
        <end position="129"/>
    </location>
</feature>
<name>A0A0F8WHP4_9ZZZZ</name>
<dbReference type="SUPFAM" id="SSF51658">
    <property type="entry name" value="Xylose isomerase-like"/>
    <property type="match status" value="1"/>
</dbReference>